<protein>
    <submittedName>
        <fullName evidence="2">Uncharacterized protein</fullName>
    </submittedName>
</protein>
<dbReference type="EMBL" id="VNIP01000021">
    <property type="protein sequence ID" value="KAA1174652.1"/>
    <property type="molecule type" value="Genomic_DNA"/>
</dbReference>
<sequence>MPSDNANIAALKPTARSRVTNGNALLDGVDGRSVAARRYRDLAMSFADELGGADKLTESETALVKQAAALTVRSEELQAALVRGEKVNEVEITRLTNAVTRTLAALRKPKGKQARRTQSDIFSRRGAAA</sequence>
<evidence type="ECO:0000313" key="3">
    <source>
        <dbReference type="Proteomes" id="UP000323608"/>
    </source>
</evidence>
<reference evidence="2 3" key="1">
    <citation type="submission" date="2019-07" db="EMBL/GenBank/DDBJ databases">
        <title>The Draft Genome Sequence of Rhizobium tropici SARCC-755 Associated with Superior Nodulation on Pigeonpea (Cajanus cajan (L.) Millsp.).</title>
        <authorList>
            <person name="Bopape F.L."/>
            <person name="Hassen A.I."/>
            <person name="Swanevelder Z.H."/>
            <person name="Gwata E.T."/>
        </authorList>
    </citation>
    <scope>NUCLEOTIDE SEQUENCE [LARGE SCALE GENOMIC DNA]</scope>
    <source>
        <strain evidence="2 3">SARCC-755</strain>
    </source>
</reference>
<accession>A0A5B0VJ27</accession>
<evidence type="ECO:0000256" key="1">
    <source>
        <dbReference type="SAM" id="MobiDB-lite"/>
    </source>
</evidence>
<name>A0A5B0VJ27_RHITR</name>
<comment type="caution">
    <text evidence="2">The sequence shown here is derived from an EMBL/GenBank/DDBJ whole genome shotgun (WGS) entry which is preliminary data.</text>
</comment>
<proteinExistence type="predicted"/>
<dbReference type="AlphaFoldDB" id="A0A5B0VJ27"/>
<organism evidence="2 3">
    <name type="scientific">Rhizobium tropici</name>
    <dbReference type="NCBI Taxonomy" id="398"/>
    <lineage>
        <taxon>Bacteria</taxon>
        <taxon>Pseudomonadati</taxon>
        <taxon>Pseudomonadota</taxon>
        <taxon>Alphaproteobacteria</taxon>
        <taxon>Hyphomicrobiales</taxon>
        <taxon>Rhizobiaceae</taxon>
        <taxon>Rhizobium/Agrobacterium group</taxon>
        <taxon>Rhizobium</taxon>
    </lineage>
</organism>
<dbReference type="RefSeq" id="WP_149638122.1">
    <property type="nucleotide sequence ID" value="NZ_VNIP01000021.1"/>
</dbReference>
<dbReference type="OrthoDB" id="7568253at2"/>
<evidence type="ECO:0000313" key="2">
    <source>
        <dbReference type="EMBL" id="KAA1174652.1"/>
    </source>
</evidence>
<gene>
    <name evidence="2" type="ORF">FP026_29650</name>
</gene>
<dbReference type="Proteomes" id="UP000323608">
    <property type="component" value="Unassembled WGS sequence"/>
</dbReference>
<feature type="region of interest" description="Disordered" evidence="1">
    <location>
        <begin position="107"/>
        <end position="129"/>
    </location>
</feature>